<keyword evidence="4" id="KW-1185">Reference proteome</keyword>
<comment type="caution">
    <text evidence="3">The sequence shown here is derived from an EMBL/GenBank/DDBJ whole genome shotgun (WGS) entry which is preliminary data.</text>
</comment>
<dbReference type="Proteomes" id="UP000887226">
    <property type="component" value="Unassembled WGS sequence"/>
</dbReference>
<evidence type="ECO:0000313" key="3">
    <source>
        <dbReference type="EMBL" id="KAG9241332.1"/>
    </source>
</evidence>
<feature type="transmembrane region" description="Helical" evidence="2">
    <location>
        <begin position="20"/>
        <end position="38"/>
    </location>
</feature>
<sequence length="76" mass="8547">MPSSFSYSHYRSYTSGLPWRNVYLALFLFFLSWTSGYGNREENLSSRETHGQETKSPASLPWTAPASHVLVSTAVS</sequence>
<evidence type="ECO:0000256" key="2">
    <source>
        <dbReference type="SAM" id="Phobius"/>
    </source>
</evidence>
<keyword evidence="2" id="KW-0812">Transmembrane</keyword>
<dbReference type="EMBL" id="MU254229">
    <property type="protein sequence ID" value="KAG9241332.1"/>
    <property type="molecule type" value="Genomic_DNA"/>
</dbReference>
<name>A0A9P8CC65_9HELO</name>
<gene>
    <name evidence="3" type="ORF">BJ878DRAFT_521225</name>
</gene>
<feature type="region of interest" description="Disordered" evidence="1">
    <location>
        <begin position="41"/>
        <end position="61"/>
    </location>
</feature>
<proteinExistence type="predicted"/>
<dbReference type="AlphaFoldDB" id="A0A9P8CC65"/>
<keyword evidence="2" id="KW-0472">Membrane</keyword>
<protein>
    <submittedName>
        <fullName evidence="3">Uncharacterized protein</fullName>
    </submittedName>
</protein>
<evidence type="ECO:0000313" key="4">
    <source>
        <dbReference type="Proteomes" id="UP000887226"/>
    </source>
</evidence>
<reference evidence="3" key="1">
    <citation type="journal article" date="2021" name="IMA Fungus">
        <title>Genomic characterization of three marine fungi, including Emericellopsis atlantica sp. nov. with signatures of a generalist lifestyle and marine biomass degradation.</title>
        <authorList>
            <person name="Hagestad O.C."/>
            <person name="Hou L."/>
            <person name="Andersen J.H."/>
            <person name="Hansen E.H."/>
            <person name="Altermark B."/>
            <person name="Li C."/>
            <person name="Kuhnert E."/>
            <person name="Cox R.J."/>
            <person name="Crous P.W."/>
            <person name="Spatafora J.W."/>
            <person name="Lail K."/>
            <person name="Amirebrahimi M."/>
            <person name="Lipzen A."/>
            <person name="Pangilinan J."/>
            <person name="Andreopoulos W."/>
            <person name="Hayes R.D."/>
            <person name="Ng V."/>
            <person name="Grigoriev I.V."/>
            <person name="Jackson S.A."/>
            <person name="Sutton T.D.S."/>
            <person name="Dobson A.D.W."/>
            <person name="Rama T."/>
        </authorList>
    </citation>
    <scope>NUCLEOTIDE SEQUENCE</scope>
    <source>
        <strain evidence="3">TRa3180A</strain>
    </source>
</reference>
<feature type="compositionally biased region" description="Basic and acidic residues" evidence="1">
    <location>
        <begin position="41"/>
        <end position="53"/>
    </location>
</feature>
<accession>A0A9P8CC65</accession>
<evidence type="ECO:0000256" key="1">
    <source>
        <dbReference type="SAM" id="MobiDB-lite"/>
    </source>
</evidence>
<keyword evidence="2" id="KW-1133">Transmembrane helix</keyword>
<organism evidence="3 4">
    <name type="scientific">Calycina marina</name>
    <dbReference type="NCBI Taxonomy" id="1763456"/>
    <lineage>
        <taxon>Eukaryota</taxon>
        <taxon>Fungi</taxon>
        <taxon>Dikarya</taxon>
        <taxon>Ascomycota</taxon>
        <taxon>Pezizomycotina</taxon>
        <taxon>Leotiomycetes</taxon>
        <taxon>Helotiales</taxon>
        <taxon>Pezizellaceae</taxon>
        <taxon>Calycina</taxon>
    </lineage>
</organism>